<dbReference type="STRING" id="1265861.BCAMP_11410"/>
<proteinExistence type="predicted"/>
<protein>
    <submittedName>
        <fullName evidence="1">Uncharacterized protein</fullName>
    </submittedName>
</protein>
<dbReference type="EMBL" id="AODH01000052">
    <property type="protein sequence ID" value="EUJ35768.1"/>
    <property type="molecule type" value="Genomic_DNA"/>
</dbReference>
<name>W7CS06_9LIST</name>
<comment type="caution">
    <text evidence="1">The sequence shown here is derived from an EMBL/GenBank/DDBJ whole genome shotgun (WGS) entry which is preliminary data.</text>
</comment>
<evidence type="ECO:0000313" key="2">
    <source>
        <dbReference type="Proteomes" id="UP000019243"/>
    </source>
</evidence>
<evidence type="ECO:0000313" key="1">
    <source>
        <dbReference type="EMBL" id="EUJ35768.1"/>
    </source>
</evidence>
<keyword evidence="2" id="KW-1185">Reference proteome</keyword>
<organism evidence="1 2">
    <name type="scientific">Brochothrix campestris FSL F6-1037</name>
    <dbReference type="NCBI Taxonomy" id="1265861"/>
    <lineage>
        <taxon>Bacteria</taxon>
        <taxon>Bacillati</taxon>
        <taxon>Bacillota</taxon>
        <taxon>Bacilli</taxon>
        <taxon>Bacillales</taxon>
        <taxon>Listeriaceae</taxon>
        <taxon>Brochothrix</taxon>
    </lineage>
</organism>
<gene>
    <name evidence="1" type="ORF">BCAMP_11410</name>
</gene>
<sequence>MRKKRKKIKGGEKTIKVTGLDKPKKLTNKEVEKNLVINFTGASGRGTSKIDNVFDSPLDSVEFEIKNDGYLKNDDNATIILDKEVISELNDNGYVLEDNFAPKFKVQHLDNVLKNAKDIANMKDITRMINEEVNRSYEDSHVEDSWGTRYEVKKETLMYRQFDKDTDSESSSYTMFDSSTTNGNLIGVFSIKEYSGGTESKLEDSYTAIVGFSNIIADDKNKVNVADMEALSDEKDDTYSLESVLKLYEGYGYEKVQE</sequence>
<dbReference type="AlphaFoldDB" id="W7CS06"/>
<accession>W7CS06</accession>
<dbReference type="RefSeq" id="WP_035315531.1">
    <property type="nucleotide sequence ID" value="NZ_AODH01000052.1"/>
</dbReference>
<reference evidence="1 2" key="1">
    <citation type="submission" date="2012-12" db="EMBL/GenBank/DDBJ databases">
        <title>Novel taxa of Listeriaceae from agricultural environments in the United States.</title>
        <authorList>
            <person name="den Bakker H.C."/>
            <person name="Allred A."/>
            <person name="Warchocki S."/>
            <person name="Wright E.M."/>
            <person name="Burrell A."/>
            <person name="Nightingale K.K."/>
            <person name="Kephart D."/>
            <person name="Wiedmann M."/>
        </authorList>
    </citation>
    <scope>NUCLEOTIDE SEQUENCE [LARGE SCALE GENOMIC DNA]</scope>
    <source>
        <strain evidence="1 2">FSL F6-1037</strain>
    </source>
</reference>
<dbReference type="Proteomes" id="UP000019243">
    <property type="component" value="Unassembled WGS sequence"/>
</dbReference>